<reference evidence="1 2" key="1">
    <citation type="submission" date="2015-12" db="EMBL/GenBank/DDBJ databases">
        <title>Draft genome sequence of Moniliophthora roreri, the causal agent of frosty pod rot of cacao.</title>
        <authorList>
            <person name="Aime M.C."/>
            <person name="Diaz-Valderrama J.R."/>
            <person name="Kijpornyongpan T."/>
            <person name="Phillips-Mora W."/>
        </authorList>
    </citation>
    <scope>NUCLEOTIDE SEQUENCE [LARGE SCALE GENOMIC DNA]</scope>
    <source>
        <strain evidence="1 2">MCA 2952</strain>
    </source>
</reference>
<gene>
    <name evidence="1" type="ORF">WG66_5285</name>
</gene>
<sequence length="16" mass="2024">MQTNRYQWDPQSKLKT</sequence>
<protein>
    <submittedName>
        <fullName evidence="1">Uncharacterized protein</fullName>
    </submittedName>
</protein>
<dbReference type="AlphaFoldDB" id="A0A0W0G0P6"/>
<accession>A0A0W0G0P6</accession>
<proteinExistence type="predicted"/>
<comment type="caution">
    <text evidence="1">The sequence shown here is derived from an EMBL/GenBank/DDBJ whole genome shotgun (WGS) entry which is preliminary data.</text>
</comment>
<organism evidence="1 2">
    <name type="scientific">Moniliophthora roreri</name>
    <name type="common">Frosty pod rot fungus</name>
    <name type="synonym">Monilia roreri</name>
    <dbReference type="NCBI Taxonomy" id="221103"/>
    <lineage>
        <taxon>Eukaryota</taxon>
        <taxon>Fungi</taxon>
        <taxon>Dikarya</taxon>
        <taxon>Basidiomycota</taxon>
        <taxon>Agaricomycotina</taxon>
        <taxon>Agaricomycetes</taxon>
        <taxon>Agaricomycetidae</taxon>
        <taxon>Agaricales</taxon>
        <taxon>Marasmiineae</taxon>
        <taxon>Marasmiaceae</taxon>
        <taxon>Moniliophthora</taxon>
    </lineage>
</organism>
<dbReference type="EMBL" id="LATX01001378">
    <property type="protein sequence ID" value="KTB42157.1"/>
    <property type="molecule type" value="Genomic_DNA"/>
</dbReference>
<dbReference type="Proteomes" id="UP000054988">
    <property type="component" value="Unassembled WGS sequence"/>
</dbReference>
<evidence type="ECO:0000313" key="2">
    <source>
        <dbReference type="Proteomes" id="UP000054988"/>
    </source>
</evidence>
<name>A0A0W0G0P6_MONRR</name>
<evidence type="ECO:0000313" key="1">
    <source>
        <dbReference type="EMBL" id="KTB42157.1"/>
    </source>
</evidence>